<accession>A0A061GFW0</accession>
<feature type="domain" description="Peptidase C1A papain C-terminal" evidence="9">
    <location>
        <begin position="123"/>
        <end position="340"/>
    </location>
</feature>
<feature type="chain" id="PRO_5018777058" evidence="8">
    <location>
        <begin position="22"/>
        <end position="341"/>
    </location>
</feature>
<dbReference type="Gene3D" id="3.90.70.10">
    <property type="entry name" value="Cysteine proteinases"/>
    <property type="match status" value="1"/>
</dbReference>
<evidence type="ECO:0000313" key="11">
    <source>
        <dbReference type="EMBL" id="EOY28037.1"/>
    </source>
</evidence>
<dbReference type="InParanoid" id="A0A061GFW0"/>
<proteinExistence type="inferred from homology"/>
<feature type="signal peptide" evidence="8">
    <location>
        <begin position="1"/>
        <end position="21"/>
    </location>
</feature>
<dbReference type="PANTHER" id="PTHR12411">
    <property type="entry name" value="CYSTEINE PROTEASE FAMILY C1-RELATED"/>
    <property type="match status" value="1"/>
</dbReference>
<dbReference type="PRINTS" id="PR00705">
    <property type="entry name" value="PAPAIN"/>
</dbReference>
<dbReference type="FunFam" id="3.90.70.10:FF:000023">
    <property type="entry name" value="Senescence-specific cysteine protease SAG39"/>
    <property type="match status" value="1"/>
</dbReference>
<reference evidence="11 12" key="1">
    <citation type="journal article" date="2013" name="Genome Biol.">
        <title>The genome sequence of the most widely cultivated cacao type and its use to identify candidate genes regulating pod color.</title>
        <authorList>
            <person name="Motamayor J.C."/>
            <person name="Mockaitis K."/>
            <person name="Schmutz J."/>
            <person name="Haiminen N."/>
            <person name="Iii D.L."/>
            <person name="Cornejo O."/>
            <person name="Findley S.D."/>
            <person name="Zheng P."/>
            <person name="Utro F."/>
            <person name="Royaert S."/>
            <person name="Saski C."/>
            <person name="Jenkins J."/>
            <person name="Podicheti R."/>
            <person name="Zhao M."/>
            <person name="Scheffler B.E."/>
            <person name="Stack J.C."/>
            <person name="Feltus F.A."/>
            <person name="Mustiga G.M."/>
            <person name="Amores F."/>
            <person name="Phillips W."/>
            <person name="Marelli J.P."/>
            <person name="May G.D."/>
            <person name="Shapiro H."/>
            <person name="Ma J."/>
            <person name="Bustamante C.D."/>
            <person name="Schnell R.J."/>
            <person name="Main D."/>
            <person name="Gilbert D."/>
            <person name="Parida L."/>
            <person name="Kuhn D.N."/>
        </authorList>
    </citation>
    <scope>NUCLEOTIDE SEQUENCE [LARGE SCALE GENOMIC DNA]</scope>
    <source>
        <strain evidence="12">cv. Matina 1-6</strain>
    </source>
</reference>
<dbReference type="eggNOG" id="KOG1543">
    <property type="taxonomic scope" value="Eukaryota"/>
</dbReference>
<dbReference type="PROSITE" id="PS00639">
    <property type="entry name" value="THIOL_PROTEASE_HIS"/>
    <property type="match status" value="1"/>
</dbReference>
<evidence type="ECO:0000256" key="3">
    <source>
        <dbReference type="ARBA" id="ARBA00022729"/>
    </source>
</evidence>
<evidence type="ECO:0000259" key="9">
    <source>
        <dbReference type="SMART" id="SM00645"/>
    </source>
</evidence>
<dbReference type="Pfam" id="PF00112">
    <property type="entry name" value="Peptidase_C1"/>
    <property type="match status" value="1"/>
</dbReference>
<evidence type="ECO:0000256" key="1">
    <source>
        <dbReference type="ARBA" id="ARBA00008455"/>
    </source>
</evidence>
<dbReference type="HOGENOM" id="CLU_012184_1_0_1"/>
<dbReference type="SMART" id="SM00848">
    <property type="entry name" value="Inhibitor_I29"/>
    <property type="match status" value="1"/>
</dbReference>
<dbReference type="Gramene" id="EOY28037">
    <property type="protein sequence ID" value="EOY28037"/>
    <property type="gene ID" value="TCM_029720"/>
</dbReference>
<keyword evidence="6" id="KW-0865">Zymogen</keyword>
<dbReference type="FunCoup" id="A0A061GFW0">
    <property type="interactions" value="128"/>
</dbReference>
<dbReference type="SUPFAM" id="SSF54001">
    <property type="entry name" value="Cysteine proteinases"/>
    <property type="match status" value="1"/>
</dbReference>
<dbReference type="InterPro" id="IPR000169">
    <property type="entry name" value="Pept_cys_AS"/>
</dbReference>
<dbReference type="GO" id="GO:0005615">
    <property type="term" value="C:extracellular space"/>
    <property type="evidence" value="ECO:0000318"/>
    <property type="project" value="GO_Central"/>
</dbReference>
<evidence type="ECO:0000313" key="12">
    <source>
        <dbReference type="Proteomes" id="UP000026915"/>
    </source>
</evidence>
<dbReference type="InterPro" id="IPR025660">
    <property type="entry name" value="Pept_his_AS"/>
</dbReference>
<evidence type="ECO:0000256" key="6">
    <source>
        <dbReference type="ARBA" id="ARBA00023145"/>
    </source>
</evidence>
<keyword evidence="2" id="KW-0645">Protease</keyword>
<dbReference type="CDD" id="cd02248">
    <property type="entry name" value="Peptidase_C1A"/>
    <property type="match status" value="1"/>
</dbReference>
<dbReference type="InterPro" id="IPR013201">
    <property type="entry name" value="Prot_inhib_I29"/>
</dbReference>
<protein>
    <submittedName>
        <fullName evidence="11">Senescence-associated gene 12, putative</fullName>
    </submittedName>
</protein>
<dbReference type="GO" id="GO:0051603">
    <property type="term" value="P:proteolysis involved in protein catabolic process"/>
    <property type="evidence" value="ECO:0000318"/>
    <property type="project" value="GO_Central"/>
</dbReference>
<keyword evidence="12" id="KW-1185">Reference proteome</keyword>
<dbReference type="InterPro" id="IPR039417">
    <property type="entry name" value="Peptidase_C1A_papain-like"/>
</dbReference>
<evidence type="ECO:0000256" key="7">
    <source>
        <dbReference type="ARBA" id="ARBA00023157"/>
    </source>
</evidence>
<evidence type="ECO:0000256" key="5">
    <source>
        <dbReference type="ARBA" id="ARBA00022807"/>
    </source>
</evidence>
<dbReference type="PROSITE" id="PS00139">
    <property type="entry name" value="THIOL_PROTEASE_CYS"/>
    <property type="match status" value="1"/>
</dbReference>
<evidence type="ECO:0000259" key="10">
    <source>
        <dbReference type="SMART" id="SM00848"/>
    </source>
</evidence>
<dbReference type="Pfam" id="PF08246">
    <property type="entry name" value="Inhibitor_I29"/>
    <property type="match status" value="1"/>
</dbReference>
<dbReference type="InterPro" id="IPR038765">
    <property type="entry name" value="Papain-like_cys_pep_sf"/>
</dbReference>
<feature type="domain" description="Cathepsin propeptide inhibitor" evidence="10">
    <location>
        <begin position="37"/>
        <end position="94"/>
    </location>
</feature>
<evidence type="ECO:0000256" key="8">
    <source>
        <dbReference type="SAM" id="SignalP"/>
    </source>
</evidence>
<keyword evidence="7" id="KW-1015">Disulfide bond</keyword>
<name>A0A061GFW0_THECC</name>
<dbReference type="OMA" id="PECNNEE"/>
<organism evidence="11 12">
    <name type="scientific">Theobroma cacao</name>
    <name type="common">Cacao</name>
    <name type="synonym">Cocoa</name>
    <dbReference type="NCBI Taxonomy" id="3641"/>
    <lineage>
        <taxon>Eukaryota</taxon>
        <taxon>Viridiplantae</taxon>
        <taxon>Streptophyta</taxon>
        <taxon>Embryophyta</taxon>
        <taxon>Tracheophyta</taxon>
        <taxon>Spermatophyta</taxon>
        <taxon>Magnoliopsida</taxon>
        <taxon>eudicotyledons</taxon>
        <taxon>Gunneridae</taxon>
        <taxon>Pentapetalae</taxon>
        <taxon>rosids</taxon>
        <taxon>malvids</taxon>
        <taxon>Malvales</taxon>
        <taxon>Malvaceae</taxon>
        <taxon>Byttnerioideae</taxon>
        <taxon>Theobroma</taxon>
    </lineage>
</organism>
<evidence type="ECO:0000256" key="2">
    <source>
        <dbReference type="ARBA" id="ARBA00022670"/>
    </source>
</evidence>
<evidence type="ECO:0000256" key="4">
    <source>
        <dbReference type="ARBA" id="ARBA00022801"/>
    </source>
</evidence>
<sequence>MAFALKNKFLVFILIVSGALASAMSRTLSETVVAEKYKQWMAQYGRTYEMKEEENMRFEVFKNNLEYIENFNNMGNQPYKLSINEFADLTNEEFLAYYAGYKIIPSTVSSKTKRFKYQNLTNVPASIDWRNKGAVTQIKDQGHCGSCWAFSTVAAVEGIAKIKTGRLFSLSEQQLVDCVRTKGSQGCKGGWMHDAFEYIVKNHGLAEETRYPYKKKDGTCSPRKAAIKAVQILGYEDVPHKNEEALLKAASQQPVSVALDGNGTAFQFYSGGVFTGPCRTSLNHAVTVVGYGTSEDGSKYWLIKNSWGKSWGENGYMRIKRDFNSKKGLCGIAKRASYPVA</sequence>
<dbReference type="SMART" id="SM00645">
    <property type="entry name" value="Pept_C1"/>
    <property type="match status" value="1"/>
</dbReference>
<dbReference type="InterPro" id="IPR013128">
    <property type="entry name" value="Peptidase_C1A"/>
</dbReference>
<dbReference type="InterPro" id="IPR025661">
    <property type="entry name" value="Pept_asp_AS"/>
</dbReference>
<dbReference type="AlphaFoldDB" id="A0A061GFW0"/>
<comment type="similarity">
    <text evidence="1">Belongs to the peptidase C1 family.</text>
</comment>
<keyword evidence="5" id="KW-0788">Thiol protease</keyword>
<dbReference type="InterPro" id="IPR000668">
    <property type="entry name" value="Peptidase_C1A_C"/>
</dbReference>
<dbReference type="GO" id="GO:0005764">
    <property type="term" value="C:lysosome"/>
    <property type="evidence" value="ECO:0000318"/>
    <property type="project" value="GO_Central"/>
</dbReference>
<keyword evidence="3 8" id="KW-0732">Signal</keyword>
<dbReference type="PROSITE" id="PS00640">
    <property type="entry name" value="THIOL_PROTEASE_ASN"/>
    <property type="match status" value="1"/>
</dbReference>
<dbReference type="EMBL" id="CM001884">
    <property type="protein sequence ID" value="EOY28037.1"/>
    <property type="molecule type" value="Genomic_DNA"/>
</dbReference>
<dbReference type="GO" id="GO:0004197">
    <property type="term" value="F:cysteine-type endopeptidase activity"/>
    <property type="evidence" value="ECO:0000318"/>
    <property type="project" value="GO_Central"/>
</dbReference>
<keyword evidence="4" id="KW-0378">Hydrolase</keyword>
<dbReference type="Proteomes" id="UP000026915">
    <property type="component" value="Chromosome 6"/>
</dbReference>
<gene>
    <name evidence="11" type="ORF">TCM_029720</name>
</gene>